<organism evidence="3 4">
    <name type="scientific">Vagococcus allomyrinae</name>
    <dbReference type="NCBI Taxonomy" id="2794353"/>
    <lineage>
        <taxon>Bacteria</taxon>
        <taxon>Bacillati</taxon>
        <taxon>Bacillota</taxon>
        <taxon>Bacilli</taxon>
        <taxon>Lactobacillales</taxon>
        <taxon>Enterococcaceae</taxon>
        <taxon>Vagococcus</taxon>
    </lineage>
</organism>
<evidence type="ECO:0000313" key="3">
    <source>
        <dbReference type="EMBL" id="MBP1040667.1"/>
    </source>
</evidence>
<dbReference type="Proteomes" id="UP000674938">
    <property type="component" value="Unassembled WGS sequence"/>
</dbReference>
<dbReference type="GO" id="GO:0006508">
    <property type="term" value="P:proteolysis"/>
    <property type="evidence" value="ECO:0007669"/>
    <property type="project" value="InterPro"/>
</dbReference>
<name>A0A940P9Y1_9ENTE</name>
<dbReference type="InterPro" id="IPR001375">
    <property type="entry name" value="Peptidase_S9_cat"/>
</dbReference>
<dbReference type="Pfam" id="PF00326">
    <property type="entry name" value="Peptidase_S9"/>
    <property type="match status" value="1"/>
</dbReference>
<dbReference type="GO" id="GO:0052689">
    <property type="term" value="F:carboxylic ester hydrolase activity"/>
    <property type="evidence" value="ECO:0007669"/>
    <property type="project" value="UniProtKB-ARBA"/>
</dbReference>
<protein>
    <submittedName>
        <fullName evidence="3">Prolyl oligopeptidase family serine peptidase</fullName>
    </submittedName>
</protein>
<dbReference type="RefSeq" id="WP_209525895.1">
    <property type="nucleotide sequence ID" value="NZ_JAEEGA010000003.1"/>
</dbReference>
<evidence type="ECO:0000259" key="2">
    <source>
        <dbReference type="Pfam" id="PF00326"/>
    </source>
</evidence>
<dbReference type="SUPFAM" id="SSF53474">
    <property type="entry name" value="alpha/beta-Hydrolases"/>
    <property type="match status" value="1"/>
</dbReference>
<keyword evidence="4" id="KW-1185">Reference proteome</keyword>
<dbReference type="GO" id="GO:0008236">
    <property type="term" value="F:serine-type peptidase activity"/>
    <property type="evidence" value="ECO:0007669"/>
    <property type="project" value="InterPro"/>
</dbReference>
<proteinExistence type="predicted"/>
<gene>
    <name evidence="3" type="ORF">I6N95_06600</name>
</gene>
<keyword evidence="1" id="KW-0378">Hydrolase</keyword>
<dbReference type="PANTHER" id="PTHR22946">
    <property type="entry name" value="DIENELACTONE HYDROLASE DOMAIN-CONTAINING PROTEIN-RELATED"/>
    <property type="match status" value="1"/>
</dbReference>
<dbReference type="PANTHER" id="PTHR22946:SF9">
    <property type="entry name" value="POLYKETIDE TRANSFERASE AF380"/>
    <property type="match status" value="1"/>
</dbReference>
<feature type="domain" description="Peptidase S9 prolyl oligopeptidase catalytic" evidence="2">
    <location>
        <begin position="90"/>
        <end position="234"/>
    </location>
</feature>
<reference evidence="3" key="1">
    <citation type="submission" date="2020-12" db="EMBL/GenBank/DDBJ databases">
        <title>Vagococcus allomyrinae sp. nov. and Enterococcus lavae sp. nov., isolated from the larvae of Allomyrina dichotoma.</title>
        <authorList>
            <person name="Lee S.D."/>
        </authorList>
    </citation>
    <scope>NUCLEOTIDE SEQUENCE</scope>
    <source>
        <strain evidence="3">BWB3-3</strain>
    </source>
</reference>
<sequence length="250" mass="27811">MIEIYDRVIDGIPLLEVVDSALKEEQLPTVVFYHGWTNVKESVLVHGFEIAKKGFRTLLPEALYHGARSDGQAITDDRLLDFWEIIQQSIDEYPVLMDYYVKAGLTDPDRLGVTGLSMGGITTCALLATYPEIKAGDCLMGSPDAIGFTEEVLAEAEKQGMTLPVDIQAQLQKLSALSLAENPAKIAGRPVHFWHGTKDETVPYGPTFAFYQQIREKDFAKQVSFSTTEDGHKVPYGISQETACFFRENL</sequence>
<evidence type="ECO:0000256" key="1">
    <source>
        <dbReference type="ARBA" id="ARBA00022801"/>
    </source>
</evidence>
<comment type="caution">
    <text evidence="3">The sequence shown here is derived from an EMBL/GenBank/DDBJ whole genome shotgun (WGS) entry which is preliminary data.</text>
</comment>
<dbReference type="Gene3D" id="3.40.50.1820">
    <property type="entry name" value="alpha/beta hydrolase"/>
    <property type="match status" value="1"/>
</dbReference>
<dbReference type="InterPro" id="IPR050261">
    <property type="entry name" value="FrsA_esterase"/>
</dbReference>
<dbReference type="EMBL" id="JAEEGA010000003">
    <property type="protein sequence ID" value="MBP1040667.1"/>
    <property type="molecule type" value="Genomic_DNA"/>
</dbReference>
<accession>A0A940P9Y1</accession>
<dbReference type="AlphaFoldDB" id="A0A940P9Y1"/>
<dbReference type="InterPro" id="IPR029058">
    <property type="entry name" value="AB_hydrolase_fold"/>
</dbReference>
<evidence type="ECO:0000313" key="4">
    <source>
        <dbReference type="Proteomes" id="UP000674938"/>
    </source>
</evidence>